<dbReference type="SUPFAM" id="SSF111423">
    <property type="entry name" value="Resistin"/>
    <property type="match status" value="1"/>
</dbReference>
<dbReference type="Pfam" id="PF06954">
    <property type="entry name" value="Resistin"/>
    <property type="match status" value="1"/>
</dbReference>
<keyword evidence="6" id="KW-1015">Disulfide bond</keyword>
<dbReference type="PANTHER" id="PTHR21101:SF12">
    <property type="entry name" value="RESISTIN"/>
    <property type="match status" value="1"/>
</dbReference>
<evidence type="ECO:0000256" key="2">
    <source>
        <dbReference type="ARBA" id="ARBA00007258"/>
    </source>
</evidence>
<evidence type="ECO:0000256" key="4">
    <source>
        <dbReference type="ARBA" id="ARBA00022702"/>
    </source>
</evidence>
<organism evidence="7 8">
    <name type="scientific">Polypterus senegalus</name>
    <name type="common">Senegal bichir</name>
    <dbReference type="NCBI Taxonomy" id="55291"/>
    <lineage>
        <taxon>Eukaryota</taxon>
        <taxon>Metazoa</taxon>
        <taxon>Chordata</taxon>
        <taxon>Craniata</taxon>
        <taxon>Vertebrata</taxon>
        <taxon>Euteleostomi</taxon>
        <taxon>Actinopterygii</taxon>
        <taxon>Polypteriformes</taxon>
        <taxon>Polypteridae</taxon>
        <taxon>Polypterus</taxon>
    </lineage>
</organism>
<dbReference type="Gene3D" id="2.60.40.4230">
    <property type="entry name" value="Resistin head domain"/>
    <property type="match status" value="1"/>
</dbReference>
<accession>A0A8X8BXH1</accession>
<sequence>MPAHLCHPLHPSDTPYCGVYILCSVTLNLLSAKLLFASLVASSVSDKAGLQCTNVKATGSYANCPSDLTPMSCACGNACGSWDIQNEQTCHCQCANQDWSSARCCKIGTN</sequence>
<comment type="caution">
    <text evidence="7">The sequence shown here is derived from an EMBL/GenBank/DDBJ whole genome shotgun (WGS) entry which is preliminary data.</text>
</comment>
<dbReference type="EMBL" id="JAATIS010000094">
    <property type="protein sequence ID" value="KAG2471086.1"/>
    <property type="molecule type" value="Genomic_DNA"/>
</dbReference>
<dbReference type="InterPro" id="IPR036262">
    <property type="entry name" value="Resistin-like_sf"/>
</dbReference>
<dbReference type="Proteomes" id="UP000886611">
    <property type="component" value="Unassembled WGS sequence"/>
</dbReference>
<dbReference type="PANTHER" id="PTHR21101">
    <property type="entry name" value="RESISTIN"/>
    <property type="match status" value="1"/>
</dbReference>
<protein>
    <submittedName>
        <fullName evidence="7">RETNG protein</fullName>
    </submittedName>
</protein>
<dbReference type="InterPro" id="IPR009714">
    <property type="entry name" value="RELM"/>
</dbReference>
<evidence type="ECO:0000256" key="5">
    <source>
        <dbReference type="ARBA" id="ARBA00022729"/>
    </source>
</evidence>
<dbReference type="AlphaFoldDB" id="A0A8X8BXH1"/>
<feature type="non-terminal residue" evidence="7">
    <location>
        <position position="1"/>
    </location>
</feature>
<proteinExistence type="inferred from homology"/>
<keyword evidence="4" id="KW-0372">Hormone</keyword>
<comment type="similarity">
    <text evidence="2">Belongs to the resistin/FIZZ family.</text>
</comment>
<keyword evidence="3" id="KW-0964">Secreted</keyword>
<keyword evidence="5" id="KW-0732">Signal</keyword>
<keyword evidence="8" id="KW-1185">Reference proteome</keyword>
<evidence type="ECO:0000256" key="1">
    <source>
        <dbReference type="ARBA" id="ARBA00004613"/>
    </source>
</evidence>
<gene>
    <name evidence="7" type="primary">Retnlg_1</name>
    <name evidence="7" type="ORF">GTO96_0006492</name>
</gene>
<evidence type="ECO:0000313" key="7">
    <source>
        <dbReference type="EMBL" id="KAG2471086.1"/>
    </source>
</evidence>
<comment type="subcellular location">
    <subcellularLocation>
        <location evidence="1">Secreted</location>
    </subcellularLocation>
</comment>
<evidence type="ECO:0000313" key="8">
    <source>
        <dbReference type="Proteomes" id="UP000886611"/>
    </source>
</evidence>
<evidence type="ECO:0000256" key="6">
    <source>
        <dbReference type="ARBA" id="ARBA00023157"/>
    </source>
</evidence>
<reference evidence="7 8" key="1">
    <citation type="journal article" date="2021" name="Cell">
        <title>Tracing the genetic footprints of vertebrate landing in non-teleost ray-finned fishes.</title>
        <authorList>
            <person name="Bi X."/>
            <person name="Wang K."/>
            <person name="Yang L."/>
            <person name="Pan H."/>
            <person name="Jiang H."/>
            <person name="Wei Q."/>
            <person name="Fang M."/>
            <person name="Yu H."/>
            <person name="Zhu C."/>
            <person name="Cai Y."/>
            <person name="He Y."/>
            <person name="Gan X."/>
            <person name="Zeng H."/>
            <person name="Yu D."/>
            <person name="Zhu Y."/>
            <person name="Jiang H."/>
            <person name="Qiu Q."/>
            <person name="Yang H."/>
            <person name="Zhang Y.E."/>
            <person name="Wang W."/>
            <person name="Zhu M."/>
            <person name="He S."/>
            <person name="Zhang G."/>
        </authorList>
    </citation>
    <scope>NUCLEOTIDE SEQUENCE [LARGE SCALE GENOMIC DNA]</scope>
    <source>
        <strain evidence="7">Bchr_013</strain>
    </source>
</reference>
<name>A0A8X8BXH1_POLSE</name>
<feature type="non-terminal residue" evidence="7">
    <location>
        <position position="110"/>
    </location>
</feature>
<dbReference type="FunFam" id="2.60.40.4230:FF:000001">
    <property type="entry name" value="Resistin-like beta"/>
    <property type="match status" value="1"/>
</dbReference>
<dbReference type="GO" id="GO:0005615">
    <property type="term" value="C:extracellular space"/>
    <property type="evidence" value="ECO:0007669"/>
    <property type="project" value="TreeGrafter"/>
</dbReference>
<evidence type="ECO:0000256" key="3">
    <source>
        <dbReference type="ARBA" id="ARBA00022525"/>
    </source>
</evidence>
<dbReference type="GO" id="GO:0005179">
    <property type="term" value="F:hormone activity"/>
    <property type="evidence" value="ECO:0007669"/>
    <property type="project" value="UniProtKB-KW"/>
</dbReference>